<protein>
    <submittedName>
        <fullName evidence="1">Uncharacterized protein</fullName>
    </submittedName>
</protein>
<proteinExistence type="predicted"/>
<comment type="caution">
    <text evidence="1">The sequence shown here is derived from an EMBL/GenBank/DDBJ whole genome shotgun (WGS) entry which is preliminary data.</text>
</comment>
<evidence type="ECO:0000313" key="2">
    <source>
        <dbReference type="Proteomes" id="UP001344658"/>
    </source>
</evidence>
<reference evidence="1 2" key="1">
    <citation type="submission" date="2023-12" db="EMBL/GenBank/DDBJ databases">
        <title>Streptomyces sp. V4-01.</title>
        <authorList>
            <person name="Somphong A."/>
            <person name="Phongsopitanun W."/>
        </authorList>
    </citation>
    <scope>NUCLEOTIDE SEQUENCE [LARGE SCALE GENOMIC DNA]</scope>
    <source>
        <strain evidence="1 2">V4-01</strain>
    </source>
</reference>
<dbReference type="Proteomes" id="UP001344658">
    <property type="component" value="Unassembled WGS sequence"/>
</dbReference>
<keyword evidence="2" id="KW-1185">Reference proteome</keyword>
<dbReference type="EMBL" id="JAZEWV010000046">
    <property type="protein sequence ID" value="MEE4546463.1"/>
    <property type="molecule type" value="Genomic_DNA"/>
</dbReference>
<name>A0ABU7PLA5_9ACTN</name>
<organism evidence="1 2">
    <name type="scientific">Actinacidiphila polyblastidii</name>
    <dbReference type="NCBI Taxonomy" id="3110430"/>
    <lineage>
        <taxon>Bacteria</taxon>
        <taxon>Bacillati</taxon>
        <taxon>Actinomycetota</taxon>
        <taxon>Actinomycetes</taxon>
        <taxon>Kitasatosporales</taxon>
        <taxon>Streptomycetaceae</taxon>
        <taxon>Actinacidiphila</taxon>
    </lineage>
</organism>
<dbReference type="RefSeq" id="WP_330800163.1">
    <property type="nucleotide sequence ID" value="NZ_JAZEWV010000046.1"/>
</dbReference>
<evidence type="ECO:0000313" key="1">
    <source>
        <dbReference type="EMBL" id="MEE4546463.1"/>
    </source>
</evidence>
<accession>A0ABU7PLA5</accession>
<gene>
    <name evidence="1" type="ORF">V2S66_31425</name>
</gene>
<sequence length="157" mass="16907">MADTALDITTILARVQDHALTSGWFTDVNGEEPKSPPDTSGLTAAVWVQDIGPARGGSGLASTSIRLALTVRLYAGLWTEPGDAIDPRLVQALDALLRSYSGDFNLDGTVREVDLLGAYGDPLSARAGYMIQSGTEYRVMDIVLPLIVNDLWDQEEQ</sequence>